<comment type="caution">
    <text evidence="2">The sequence shown here is derived from an EMBL/GenBank/DDBJ whole genome shotgun (WGS) entry which is preliminary data.</text>
</comment>
<sequence>MSLNELLKSAVRSASAILHRVGAFVRVEMKWFFACALGSYLGPIVFYLLLADPGTATFGDFLSVIQSSSRLISSLIAGTLFVALRGRLLPSTSQA</sequence>
<evidence type="ECO:0000313" key="3">
    <source>
        <dbReference type="Proteomes" id="UP000438196"/>
    </source>
</evidence>
<reference evidence="2 3" key="1">
    <citation type="submission" date="2019-11" db="EMBL/GenBank/DDBJ databases">
        <title>Pseudomonas karstica sp. nov. and Pseudomonas spelaei sp. nov. from karst caves.</title>
        <authorList>
            <person name="Zeman M."/>
        </authorList>
    </citation>
    <scope>NUCLEOTIDE SEQUENCE [LARGE SCALE GENOMIC DNA]</scope>
    <source>
        <strain evidence="2 3">CCM 7893</strain>
    </source>
</reference>
<keyword evidence="3" id="KW-1185">Reference proteome</keyword>
<name>A0A6I3WAV0_9PSED</name>
<proteinExistence type="predicted"/>
<gene>
    <name evidence="2" type="ORF">GNF76_26080</name>
</gene>
<dbReference type="OrthoDB" id="7022752at2"/>
<keyword evidence="1" id="KW-0812">Transmembrane</keyword>
<keyword evidence="1" id="KW-0472">Membrane</keyword>
<evidence type="ECO:0000256" key="1">
    <source>
        <dbReference type="SAM" id="Phobius"/>
    </source>
</evidence>
<dbReference type="Proteomes" id="UP000438196">
    <property type="component" value="Unassembled WGS sequence"/>
</dbReference>
<feature type="transmembrane region" description="Helical" evidence="1">
    <location>
        <begin position="71"/>
        <end position="89"/>
    </location>
</feature>
<evidence type="ECO:0000313" key="2">
    <source>
        <dbReference type="EMBL" id="MUF07820.1"/>
    </source>
</evidence>
<protein>
    <submittedName>
        <fullName evidence="2">Uncharacterized protein</fullName>
    </submittedName>
</protein>
<feature type="transmembrane region" description="Helical" evidence="1">
    <location>
        <begin position="31"/>
        <end position="51"/>
    </location>
</feature>
<dbReference type="AlphaFoldDB" id="A0A6I3WAV0"/>
<accession>A0A6I3WAV0</accession>
<dbReference type="EMBL" id="WNNK01000032">
    <property type="protein sequence ID" value="MUF07820.1"/>
    <property type="molecule type" value="Genomic_DNA"/>
</dbReference>
<organism evidence="2 3">
    <name type="scientific">Pseudomonas spelaei</name>
    <dbReference type="NCBI Taxonomy" id="1055469"/>
    <lineage>
        <taxon>Bacteria</taxon>
        <taxon>Pseudomonadati</taxon>
        <taxon>Pseudomonadota</taxon>
        <taxon>Gammaproteobacteria</taxon>
        <taxon>Pseudomonadales</taxon>
        <taxon>Pseudomonadaceae</taxon>
        <taxon>Pseudomonas</taxon>
    </lineage>
</organism>
<keyword evidence="1" id="KW-1133">Transmembrane helix</keyword>
<dbReference type="RefSeq" id="WP_155585947.1">
    <property type="nucleotide sequence ID" value="NZ_JBHSTH010000008.1"/>
</dbReference>